<dbReference type="Pfam" id="PF11066">
    <property type="entry name" value="DUF2867"/>
    <property type="match status" value="1"/>
</dbReference>
<organism evidence="2 3">
    <name type="scientific">Kribbella speibonae</name>
    <dbReference type="NCBI Taxonomy" id="1572660"/>
    <lineage>
        <taxon>Bacteria</taxon>
        <taxon>Bacillati</taxon>
        <taxon>Actinomycetota</taxon>
        <taxon>Actinomycetes</taxon>
        <taxon>Propionibacteriales</taxon>
        <taxon>Kribbellaceae</taxon>
        <taxon>Kribbella</taxon>
    </lineage>
</organism>
<feature type="region of interest" description="Disordered" evidence="1">
    <location>
        <begin position="1"/>
        <end position="37"/>
    </location>
</feature>
<dbReference type="InterPro" id="IPR021295">
    <property type="entry name" value="DUF2867"/>
</dbReference>
<name>A0A4R0J3R1_9ACTN</name>
<evidence type="ECO:0000256" key="1">
    <source>
        <dbReference type="SAM" id="MobiDB-lite"/>
    </source>
</evidence>
<dbReference type="Proteomes" id="UP000294225">
    <property type="component" value="Unassembled WGS sequence"/>
</dbReference>
<evidence type="ECO:0000313" key="3">
    <source>
        <dbReference type="Proteomes" id="UP000294225"/>
    </source>
</evidence>
<reference evidence="2 3" key="1">
    <citation type="submission" date="2019-02" db="EMBL/GenBank/DDBJ databases">
        <title>Kribbella capetownensis sp. nov. and Kribbella speibonae sp. nov., isolated from soil.</title>
        <authorList>
            <person name="Curtis S.M."/>
            <person name="Norton I."/>
            <person name="Everest G.J."/>
            <person name="Meyers P.R."/>
        </authorList>
    </citation>
    <scope>NUCLEOTIDE SEQUENCE [LARGE SCALE GENOMIC DNA]</scope>
    <source>
        <strain evidence="2 3">YM55</strain>
    </source>
</reference>
<feature type="compositionally biased region" description="Polar residues" evidence="1">
    <location>
        <begin position="22"/>
        <end position="32"/>
    </location>
</feature>
<sequence>MVIHASSSRGAWHPNRRRRTGNNRSPPTTSCPTHPEPHRAWALQDSEVHAAQERVDKARTAYLKKLPVVDEIDVKTGRGDVTLREFVAGALGHSPLWVKGLFAVRMAVAAVLRLETTGIPDTRRLRPETVSFTPGEKNAFFTVVRGEEDHYLLLQISDNHLDTWLAFITDDERPATFKVVTLVQFLRPAGRFYYNLIRPFHHVILLGMCRAGETWRERQ</sequence>
<gene>
    <name evidence="2" type="ORF">E0H92_05310</name>
</gene>
<accession>A0A4R0J3R1</accession>
<proteinExistence type="predicted"/>
<protein>
    <submittedName>
        <fullName evidence="2">DUF2867 domain-containing protein</fullName>
    </submittedName>
</protein>
<evidence type="ECO:0000313" key="2">
    <source>
        <dbReference type="EMBL" id="TCC41091.1"/>
    </source>
</evidence>
<dbReference type="AlphaFoldDB" id="A0A4R0J3R1"/>
<dbReference type="EMBL" id="SJKC01000001">
    <property type="protein sequence ID" value="TCC41091.1"/>
    <property type="molecule type" value="Genomic_DNA"/>
</dbReference>
<comment type="caution">
    <text evidence="2">The sequence shown here is derived from an EMBL/GenBank/DDBJ whole genome shotgun (WGS) entry which is preliminary data.</text>
</comment>